<accession>A0AAW1PQK7</accession>
<reference evidence="3 4" key="1">
    <citation type="journal article" date="2024" name="Nat. Commun.">
        <title>Phylogenomics reveals the evolutionary origins of lichenization in chlorophyte algae.</title>
        <authorList>
            <person name="Puginier C."/>
            <person name="Libourel C."/>
            <person name="Otte J."/>
            <person name="Skaloud P."/>
            <person name="Haon M."/>
            <person name="Grisel S."/>
            <person name="Petersen M."/>
            <person name="Berrin J.G."/>
            <person name="Delaux P.M."/>
            <person name="Dal Grande F."/>
            <person name="Keller J."/>
        </authorList>
    </citation>
    <scope>NUCLEOTIDE SEQUENCE [LARGE SCALE GENOMIC DNA]</scope>
    <source>
        <strain evidence="3 4">SAG 2043</strain>
    </source>
</reference>
<dbReference type="Proteomes" id="UP001489004">
    <property type="component" value="Unassembled WGS sequence"/>
</dbReference>
<feature type="region of interest" description="Disordered" evidence="2">
    <location>
        <begin position="415"/>
        <end position="441"/>
    </location>
</feature>
<evidence type="ECO:0000256" key="1">
    <source>
        <dbReference type="SAM" id="Coils"/>
    </source>
</evidence>
<feature type="region of interest" description="Disordered" evidence="2">
    <location>
        <begin position="116"/>
        <end position="142"/>
    </location>
</feature>
<gene>
    <name evidence="3" type="ORF">WJX72_006200</name>
</gene>
<keyword evidence="4" id="KW-1185">Reference proteome</keyword>
<protein>
    <submittedName>
        <fullName evidence="3">Uncharacterized protein</fullName>
    </submittedName>
</protein>
<comment type="caution">
    <text evidence="3">The sequence shown here is derived from an EMBL/GenBank/DDBJ whole genome shotgun (WGS) entry which is preliminary data.</text>
</comment>
<name>A0AAW1PQK7_9CHLO</name>
<feature type="compositionally biased region" description="Polar residues" evidence="2">
    <location>
        <begin position="119"/>
        <end position="131"/>
    </location>
</feature>
<dbReference type="EMBL" id="JALJOR010000010">
    <property type="protein sequence ID" value="KAK9810179.1"/>
    <property type="molecule type" value="Genomic_DNA"/>
</dbReference>
<keyword evidence="1" id="KW-0175">Coiled coil</keyword>
<evidence type="ECO:0000313" key="3">
    <source>
        <dbReference type="EMBL" id="KAK9810179.1"/>
    </source>
</evidence>
<sequence>MYSSMRGLGWKHRQSGGQVCNKPSQKYRVAVQVQKSEYEKLEKRKAALLERVAVEAALRIGLHGTLAVGIGYYAHLDPLGHFHLDSAALLVGCLAALPLMLVDTVKFLPDWAPPHTRQQRLPSSSAHSATDQRVARQAEGPDCQQAEDIYPLAAGSRASSSAQVQRVERWKTFRGAMYTLQLTSVMGNPRRHVPLTWEVPLRALSCLSEQMLYRAILLQGVSNWVEDRLFEAGIEDLVAYNWWSGGMSVAQCAGWCTLAAWLCGGVGMAARRLYDDEQALQASVQAVLAQMNAQQHKKAQRSSVTSLAPPPTSTFAMSLATSVDKQELHGVLLGRFQAASRASRYAMYFGTLHDAVEFAVLGGSYLLTGNLAPAVTSACLSEALLLYFQRTRAAKQQQRLESTLMKARTTLDQARKTAKDTARLVRETKQSVKDASKDTIN</sequence>
<proteinExistence type="predicted"/>
<feature type="coiled-coil region" evidence="1">
    <location>
        <begin position="24"/>
        <end position="51"/>
    </location>
</feature>
<dbReference type="AlphaFoldDB" id="A0AAW1PQK7"/>
<organism evidence="3 4">
    <name type="scientific">[Myrmecia] bisecta</name>
    <dbReference type="NCBI Taxonomy" id="41462"/>
    <lineage>
        <taxon>Eukaryota</taxon>
        <taxon>Viridiplantae</taxon>
        <taxon>Chlorophyta</taxon>
        <taxon>core chlorophytes</taxon>
        <taxon>Trebouxiophyceae</taxon>
        <taxon>Trebouxiales</taxon>
        <taxon>Trebouxiaceae</taxon>
        <taxon>Myrmecia</taxon>
    </lineage>
</organism>
<evidence type="ECO:0000256" key="2">
    <source>
        <dbReference type="SAM" id="MobiDB-lite"/>
    </source>
</evidence>
<evidence type="ECO:0000313" key="4">
    <source>
        <dbReference type="Proteomes" id="UP001489004"/>
    </source>
</evidence>